<dbReference type="CDD" id="cd01646">
    <property type="entry name" value="RT_Bac_retron_I"/>
    <property type="match status" value="1"/>
</dbReference>
<evidence type="ECO:0000313" key="2">
    <source>
        <dbReference type="EMBL" id="ATF62190.1"/>
    </source>
</evidence>
<feature type="domain" description="Reverse transcriptase" evidence="1">
    <location>
        <begin position="93"/>
        <end position="337"/>
    </location>
</feature>
<dbReference type="InterPro" id="IPR000477">
    <property type="entry name" value="RT_dom"/>
</dbReference>
<evidence type="ECO:0000259" key="1">
    <source>
        <dbReference type="PROSITE" id="PS50878"/>
    </source>
</evidence>
<dbReference type="Pfam" id="PF00078">
    <property type="entry name" value="RVT_1"/>
    <property type="match status" value="1"/>
</dbReference>
<dbReference type="SUPFAM" id="SSF56672">
    <property type="entry name" value="DNA/RNA polymerases"/>
    <property type="match status" value="1"/>
</dbReference>
<evidence type="ECO:0000313" key="3">
    <source>
        <dbReference type="Proteomes" id="UP000218628"/>
    </source>
</evidence>
<accession>A0A291DCT6</accession>
<dbReference type="Proteomes" id="UP000218628">
    <property type="component" value="Chromosome"/>
</dbReference>
<dbReference type="RefSeq" id="WP_096740575.1">
    <property type="nucleotide sequence ID" value="NZ_CP023510.1"/>
</dbReference>
<protein>
    <recommendedName>
        <fullName evidence="1">Reverse transcriptase domain-containing protein</fullName>
    </recommendedName>
</protein>
<reference evidence="3" key="1">
    <citation type="submission" date="2017-09" db="EMBL/GenBank/DDBJ databases">
        <title>FDA dAtabase for Regulatory Grade micrObial Sequences (FDA-ARGOS): Supporting development and validation of Infectious Disease Dx tests.</title>
        <authorList>
            <person name="Minogue T."/>
            <person name="Wolcott M."/>
            <person name="Wasieloski L."/>
            <person name="Aguilar W."/>
            <person name="Moore D."/>
            <person name="Tallon L."/>
            <person name="Sadzewicz L."/>
            <person name="Ott S."/>
            <person name="Zhao X."/>
            <person name="Nagaraj S."/>
            <person name="Vavikolanu K."/>
            <person name="Aluvathingal J."/>
            <person name="Nadendla S."/>
            <person name="Sichtig H."/>
        </authorList>
    </citation>
    <scope>NUCLEOTIDE SEQUENCE [LARGE SCALE GENOMIC DNA]</scope>
    <source>
        <strain evidence="3">FDAARGOS_369</strain>
    </source>
</reference>
<organism evidence="2 3">
    <name type="scientific">Rothia mucilaginosa</name>
    <dbReference type="NCBI Taxonomy" id="43675"/>
    <lineage>
        <taxon>Bacteria</taxon>
        <taxon>Bacillati</taxon>
        <taxon>Actinomycetota</taxon>
        <taxon>Actinomycetes</taxon>
        <taxon>Micrococcales</taxon>
        <taxon>Micrococcaceae</taxon>
        <taxon>Rothia</taxon>
    </lineage>
</organism>
<gene>
    <name evidence="2" type="ORF">CO690_00310</name>
</gene>
<dbReference type="InterPro" id="IPR043502">
    <property type="entry name" value="DNA/RNA_pol_sf"/>
</dbReference>
<dbReference type="PROSITE" id="PS50878">
    <property type="entry name" value="RT_POL"/>
    <property type="match status" value="1"/>
</dbReference>
<sequence>MSSCNEPQPVTSIFPEEYQKELERHYSKILSAESLIKYGYFDSLANKFIDRSGNYKEEQYISNDQFYEGIFNLSEFYNWLDDGDRWKDLYFSQKDGKVKIRKEWTTPISFTIPKNLHTRREYKLINLFSYGNLAYYMEQEKETVSNILLQNKNSMSKFFGSEVFKFAITQDLRSTLLFGKNKRYITDVQNFYHSIYTHSIEWMLDGKDNAKRNIGVNNRKNFTFGKSLDKLIQNSQSGETHGLPTGNLITRIIAEVYMCKFDEILLDRNPRYSFSRFVDDIVFAFNTDMELIEFKKYLNEKIREYSLSLNDSKTKIESFPFEGNNKDAIFTFFDTLPEMPKEADNSIKNLGKRRVKDKISQFIDYCVSEEGRGNRGSLKCIPAVLVNSIRPLQVGNSYHAQPIMKALGDDYRECLIDIFFEPHYLTGMSLFERILDLSFMDSTITQKIIDFSQVLVHEIVSGKTVWDRLLILIKVEKAAKRYFDRIKDALKGKIEEYINSGSNQEIYSYLLMIIIFNYDKKMDLNSVNDICHSVIQSRIDDINMILATIIYYRKNGNYDGIAEGMAKALWDAHYPVCSKKQELDTDPNPWYMKPCNCGKEFSDQLWMYRYYLYFMHKNEISYMDSKGNKQSRPAYPDFQKSIEGAVINNMTVDLSNHFDFRKSANLSDVNKFYKTMLDDGVKIIDDGGGKFIYPLMQYCILPDFLNILP</sequence>
<dbReference type="AlphaFoldDB" id="A0A291DCT6"/>
<name>A0A291DCT6_9MICC</name>
<dbReference type="EMBL" id="CP023510">
    <property type="protein sequence ID" value="ATF62190.1"/>
    <property type="molecule type" value="Genomic_DNA"/>
</dbReference>
<proteinExistence type="predicted"/>